<dbReference type="EnsemblPlants" id="AET6Gv20118200.1">
    <property type="protein sequence ID" value="AET6Gv20118200.1"/>
    <property type="gene ID" value="AET6Gv20118200"/>
</dbReference>
<reference evidence="3" key="2">
    <citation type="journal article" date="2017" name="Nat. Plants">
        <title>The Aegilops tauschii genome reveals multiple impacts of transposons.</title>
        <authorList>
            <person name="Zhao G."/>
            <person name="Zou C."/>
            <person name="Li K."/>
            <person name="Wang K."/>
            <person name="Li T."/>
            <person name="Gao L."/>
            <person name="Zhang X."/>
            <person name="Wang H."/>
            <person name="Yang Z."/>
            <person name="Liu X."/>
            <person name="Jiang W."/>
            <person name="Mao L."/>
            <person name="Kong X."/>
            <person name="Jiao Y."/>
            <person name="Jia J."/>
        </authorList>
    </citation>
    <scope>NUCLEOTIDE SEQUENCE [LARGE SCALE GENOMIC DNA]</scope>
    <source>
        <strain evidence="3">cv. AL8/78</strain>
    </source>
</reference>
<accession>A0A453MW60</accession>
<evidence type="ECO:0000256" key="1">
    <source>
        <dbReference type="SAM" id="MobiDB-lite"/>
    </source>
</evidence>
<feature type="compositionally biased region" description="Low complexity" evidence="1">
    <location>
        <begin position="7"/>
        <end position="27"/>
    </location>
</feature>
<reference evidence="2" key="3">
    <citation type="journal article" date="2017" name="Nature">
        <title>Genome sequence of the progenitor of the wheat D genome Aegilops tauschii.</title>
        <authorList>
            <person name="Luo M.C."/>
            <person name="Gu Y.Q."/>
            <person name="Puiu D."/>
            <person name="Wang H."/>
            <person name="Twardziok S.O."/>
            <person name="Deal K.R."/>
            <person name="Huo N."/>
            <person name="Zhu T."/>
            <person name="Wang L."/>
            <person name="Wang Y."/>
            <person name="McGuire P.E."/>
            <person name="Liu S."/>
            <person name="Long H."/>
            <person name="Ramasamy R.K."/>
            <person name="Rodriguez J.C."/>
            <person name="Van S.L."/>
            <person name="Yuan L."/>
            <person name="Wang Z."/>
            <person name="Xia Z."/>
            <person name="Xiao L."/>
            <person name="Anderson O.D."/>
            <person name="Ouyang S."/>
            <person name="Liang Y."/>
            <person name="Zimin A.V."/>
            <person name="Pertea G."/>
            <person name="Qi P."/>
            <person name="Bennetzen J.L."/>
            <person name="Dai X."/>
            <person name="Dawson M.W."/>
            <person name="Muller H.G."/>
            <person name="Kugler K."/>
            <person name="Rivarola-Duarte L."/>
            <person name="Spannagl M."/>
            <person name="Mayer K.F.X."/>
            <person name="Lu F.H."/>
            <person name="Bevan M.W."/>
            <person name="Leroy P."/>
            <person name="Li P."/>
            <person name="You F.M."/>
            <person name="Sun Q."/>
            <person name="Liu Z."/>
            <person name="Lyons E."/>
            <person name="Wicker T."/>
            <person name="Salzberg S.L."/>
            <person name="Devos K.M."/>
            <person name="Dvorak J."/>
        </authorList>
    </citation>
    <scope>NUCLEOTIDE SEQUENCE [LARGE SCALE GENOMIC DNA]</scope>
    <source>
        <strain evidence="2">cv. AL8/78</strain>
    </source>
</reference>
<protein>
    <submittedName>
        <fullName evidence="2">Uncharacterized protein</fullName>
    </submittedName>
</protein>
<name>A0A453MW60_AEGTS</name>
<reference evidence="2" key="4">
    <citation type="submission" date="2019-03" db="UniProtKB">
        <authorList>
            <consortium name="EnsemblPlants"/>
        </authorList>
    </citation>
    <scope>IDENTIFICATION</scope>
</reference>
<reference evidence="2" key="5">
    <citation type="journal article" date="2021" name="G3 (Bethesda)">
        <title>Aegilops tauschii genome assembly Aet v5.0 features greater sequence contiguity and improved annotation.</title>
        <authorList>
            <person name="Wang L."/>
            <person name="Zhu T."/>
            <person name="Rodriguez J.C."/>
            <person name="Deal K.R."/>
            <person name="Dubcovsky J."/>
            <person name="McGuire P.E."/>
            <person name="Lux T."/>
            <person name="Spannagl M."/>
            <person name="Mayer K.F.X."/>
            <person name="Baldrich P."/>
            <person name="Meyers B.C."/>
            <person name="Huo N."/>
            <person name="Gu Y.Q."/>
            <person name="Zhou H."/>
            <person name="Devos K.M."/>
            <person name="Bennetzen J.L."/>
            <person name="Unver T."/>
            <person name="Budak H."/>
            <person name="Gulick P.J."/>
            <person name="Galiba G."/>
            <person name="Kalapos B."/>
            <person name="Nelson D.R."/>
            <person name="Li P."/>
            <person name="You F.M."/>
            <person name="Luo M.C."/>
            <person name="Dvorak J."/>
        </authorList>
    </citation>
    <scope>NUCLEOTIDE SEQUENCE [LARGE SCALE GENOMIC DNA]</scope>
    <source>
        <strain evidence="2">cv. AL8/78</strain>
    </source>
</reference>
<organism evidence="2 3">
    <name type="scientific">Aegilops tauschii subsp. strangulata</name>
    <name type="common">Goatgrass</name>
    <dbReference type="NCBI Taxonomy" id="200361"/>
    <lineage>
        <taxon>Eukaryota</taxon>
        <taxon>Viridiplantae</taxon>
        <taxon>Streptophyta</taxon>
        <taxon>Embryophyta</taxon>
        <taxon>Tracheophyta</taxon>
        <taxon>Spermatophyta</taxon>
        <taxon>Magnoliopsida</taxon>
        <taxon>Liliopsida</taxon>
        <taxon>Poales</taxon>
        <taxon>Poaceae</taxon>
        <taxon>BOP clade</taxon>
        <taxon>Pooideae</taxon>
        <taxon>Triticodae</taxon>
        <taxon>Triticeae</taxon>
        <taxon>Triticinae</taxon>
        <taxon>Aegilops</taxon>
    </lineage>
</organism>
<sequence length="168" mass="18147">RTALLWRTSTSTRAPSAPSCSASRRASYPGEPRATRVPPHEPPSGRRCARRAPPPICHSCRRPPLAPPGGTAVEEKQRRLASLRRRRPGEAIGVRACGGEITPVLRPLRLLGDDLNAARELLDEPVRCRARADRATMGAARASSFRGCWPVPRCAAARPRLVVAAVKG</sequence>
<dbReference type="Proteomes" id="UP000015105">
    <property type="component" value="Chromosome 6D"/>
</dbReference>
<keyword evidence="3" id="KW-1185">Reference proteome</keyword>
<evidence type="ECO:0000313" key="3">
    <source>
        <dbReference type="Proteomes" id="UP000015105"/>
    </source>
</evidence>
<evidence type="ECO:0000313" key="2">
    <source>
        <dbReference type="EnsemblPlants" id="AET6Gv20118200.1"/>
    </source>
</evidence>
<proteinExistence type="predicted"/>
<dbReference type="AlphaFoldDB" id="A0A453MW60"/>
<reference evidence="3" key="1">
    <citation type="journal article" date="2014" name="Science">
        <title>Ancient hybridizations among the ancestral genomes of bread wheat.</title>
        <authorList>
            <consortium name="International Wheat Genome Sequencing Consortium,"/>
            <person name="Marcussen T."/>
            <person name="Sandve S.R."/>
            <person name="Heier L."/>
            <person name="Spannagl M."/>
            <person name="Pfeifer M."/>
            <person name="Jakobsen K.S."/>
            <person name="Wulff B.B."/>
            <person name="Steuernagel B."/>
            <person name="Mayer K.F."/>
            <person name="Olsen O.A."/>
        </authorList>
    </citation>
    <scope>NUCLEOTIDE SEQUENCE [LARGE SCALE GENOMIC DNA]</scope>
    <source>
        <strain evidence="3">cv. AL8/78</strain>
    </source>
</reference>
<dbReference type="Gramene" id="AET6Gv20118200.1">
    <property type="protein sequence ID" value="AET6Gv20118200.1"/>
    <property type="gene ID" value="AET6Gv20118200"/>
</dbReference>
<feature type="region of interest" description="Disordered" evidence="1">
    <location>
        <begin position="1"/>
        <end position="83"/>
    </location>
</feature>